<dbReference type="PANTHER" id="PTHR13872">
    <property type="entry name" value="DOLICHYL-DIPHOSPHOOLIGOSACCHARIDE--PROTEIN GLYCOSYLTRANSFERASE SUBUNIT"/>
    <property type="match status" value="1"/>
</dbReference>
<keyword evidence="7" id="KW-0328">Glycosyltransferase</keyword>
<sequence>MVDVLLVSIIAFVSMFVPGVLLALALLKDTKLSMFEVIVIGFIFGLIAPATLTWLESYLIAYIHFFAFSLSLFEINAAILTIIGFLLCMQQGVFKNLKMPSLKLRFEQDSQLEEIKLEKDFKKRVGMLRARLEDFEAAKEIIKKHSEEEKILFEKQSKELSNISVTPEERQKIEKLHKDEEERLFYDHEQEEMLLLNKLKNESGKALAQKPAQHQSFQITKMTWVWIILLFLMLLTFATRMMSVGITPKFFEFDPYFDMMATKFLLTYGQQILYSPSAWPVLPSGTIFRIQPLVPYLEAYWYDLANAFGPNYTTLNNSLLSYVGGIYPPITAALLVFVIFMLLYHEYDEKIALIGAALTATMPVLFTTFVSGEQLLEPWGIFSLFFFFAAYILAVKNMKSTRLAIFAGIAFASTFLGAHYYTVDTGVLVIYILIQGVIDVLRGDMTKYFYKMNIIVIAVITIFLILYHPYHATLTGRIPSVLGIPITTSGPLFALIIIAIFDFVPKFLHKQKLIFKRLNSTEYLEWMFFLLIVLLLLVSFTKLGAPIRAYINLSKKFTTPSSPLFMTVEEYIPTGLLYNFGANGFGLIGASLSGVPIMVWLISAIAIILILINIIFRNEKSGVFYLAIALPLMVAGFSEVKYLPHFGVAFIMLFSIMLGEIIYLSYSNFNVFDQLKLRKEKDRAAVFNEAYESHTLIYISAISLGLFFVSPLLALILLLILIFSKKFGQHNTKLWAMVALIVIIELGSQLATGSIIYGESSSIISAFSASAVNSASPATACTTLSNHGNSIGIDLYCNIVPSYWLAAGQWMSENVGPYGPRLLAWWDYGDWINWFGNSNAVIRGDNAVPNEDTAVAANYVLGPKDGYTPSVLANMMNTNQTKYIIFDQGLIQKWQALDFLACVHINETSEAYAIAQGKSQSPPVPFVLGNSPCEIAHDPQFVLLPLPALIPSSNTTQNLEFYCPISNSSVQYIRGFLVTGSSLSNQSICIKSVPTSTGAVPEYNSNGSKINAMIQVSDVMGEVSVSGIPFLEFLNIYIPNGPNDNITDAPTEFYESNFYKGFFFGNLTGFRQVYPSNTTSGINMINGTIPLRILALDNFTGSLPAIPPKPSYIHNNYTVP</sequence>
<feature type="transmembrane region" description="Helical" evidence="17">
    <location>
        <begin position="526"/>
        <end position="551"/>
    </location>
</feature>
<evidence type="ECO:0000256" key="2">
    <source>
        <dbReference type="ARBA" id="ARBA00001946"/>
    </source>
</evidence>
<evidence type="ECO:0000256" key="7">
    <source>
        <dbReference type="ARBA" id="ARBA00022676"/>
    </source>
</evidence>
<evidence type="ECO:0000313" key="19">
    <source>
        <dbReference type="Proteomes" id="UP000332487"/>
    </source>
</evidence>
<feature type="transmembrane region" description="Helical" evidence="17">
    <location>
        <begin position="351"/>
        <end position="370"/>
    </location>
</feature>
<accession>C7DIC1</accession>
<evidence type="ECO:0000256" key="3">
    <source>
        <dbReference type="ARBA" id="ARBA00004127"/>
    </source>
</evidence>
<feature type="transmembrane region" description="Helical" evidence="17">
    <location>
        <begin position="61"/>
        <end position="89"/>
    </location>
</feature>
<keyword evidence="14" id="KW-0464">Manganese</keyword>
<proteinExistence type="inferred from homology"/>
<feature type="transmembrane region" description="Helical" evidence="17">
    <location>
        <begin position="452"/>
        <end position="470"/>
    </location>
</feature>
<evidence type="ECO:0000256" key="16">
    <source>
        <dbReference type="ARBA" id="ARBA00034066"/>
    </source>
</evidence>
<feature type="transmembrane region" description="Helical" evidence="17">
    <location>
        <begin position="696"/>
        <end position="722"/>
    </location>
</feature>
<feature type="transmembrane region" description="Helical" evidence="17">
    <location>
        <begin position="376"/>
        <end position="394"/>
    </location>
</feature>
<comment type="catalytic activity">
    <reaction evidence="16">
        <text>an archaeal dolichyl phosphooligosaccharide + [protein]-L-asparagine = an archaeal dolichyl phosphate + a glycoprotein with the oligosaccharide chain attached by N-beta-D-glycosyl linkage to a protein L-asparagine.</text>
        <dbReference type="EC" id="2.4.99.21"/>
    </reaction>
</comment>
<dbReference type="PANTHER" id="PTHR13872:SF1">
    <property type="entry name" value="DOLICHYL-DIPHOSPHOOLIGOSACCHARIDE--PROTEIN GLYCOSYLTRANSFERASE SUBUNIT STT3B"/>
    <property type="match status" value="1"/>
</dbReference>
<evidence type="ECO:0000256" key="9">
    <source>
        <dbReference type="ARBA" id="ARBA00022692"/>
    </source>
</evidence>
<feature type="transmembrane region" description="Helical" evidence="17">
    <location>
        <begin position="34"/>
        <end position="55"/>
    </location>
</feature>
<keyword evidence="9 17" id="KW-0812">Transmembrane</keyword>
<dbReference type="UniPathway" id="UPA00378"/>
<dbReference type="GO" id="GO:0004576">
    <property type="term" value="F:oligosaccharyl transferase activity"/>
    <property type="evidence" value="ECO:0007669"/>
    <property type="project" value="InterPro"/>
</dbReference>
<keyword evidence="10" id="KW-0479">Metal-binding</keyword>
<dbReference type="Proteomes" id="UP000332487">
    <property type="component" value="Unassembled WGS sequence"/>
</dbReference>
<evidence type="ECO:0000256" key="5">
    <source>
        <dbReference type="ARBA" id="ARBA00010810"/>
    </source>
</evidence>
<evidence type="ECO:0000256" key="15">
    <source>
        <dbReference type="ARBA" id="ARBA00030679"/>
    </source>
</evidence>
<protein>
    <recommendedName>
        <fullName evidence="6">dolichyl-phosphooligosaccharide-protein glycotransferase</fullName>
        <ecNumber evidence="6">2.4.99.21</ecNumber>
    </recommendedName>
    <alternativeName>
        <fullName evidence="15">Oligosaccharyl transferase</fullName>
    </alternativeName>
</protein>
<dbReference type="GO" id="GO:0046872">
    <property type="term" value="F:metal ion binding"/>
    <property type="evidence" value="ECO:0007669"/>
    <property type="project" value="UniProtKB-KW"/>
</dbReference>
<reference evidence="18 19" key="2">
    <citation type="journal article" date="2010" name="Proc. Natl. Acad. Sci. U.S.A.">
        <title>Enigmatic, ultrasmall, uncultivated Archaea.</title>
        <authorList>
            <person name="Baker B.J."/>
            <person name="Comolli L.R."/>
            <person name="Dick G.J."/>
            <person name="Hauser L.J."/>
            <person name="Hyatt D."/>
            <person name="Dill B.D."/>
            <person name="Land M.L."/>
            <person name="Verberkmoes N.C."/>
            <person name="Hettich R.L."/>
            <person name="Banfield J.F."/>
        </authorList>
    </citation>
    <scope>NUCLEOTIDE SEQUENCE [LARGE SCALE GENOMIC DNA]</scope>
    <source>
        <strain evidence="18">ARMAN-2</strain>
    </source>
</reference>
<comment type="similarity">
    <text evidence="5">Belongs to the STT3 family.</text>
</comment>
<feature type="transmembrane region" description="Helical" evidence="17">
    <location>
        <begin position="647"/>
        <end position="666"/>
    </location>
</feature>
<organism evidence="18 19">
    <name type="scientific">Candidatus Micrarchaeum acidiphilum ARMAN-2</name>
    <dbReference type="NCBI Taxonomy" id="425595"/>
    <lineage>
        <taxon>Archaea</taxon>
        <taxon>Candidatus Micrarchaeota</taxon>
        <taxon>Candidatus Micrarchaeia</taxon>
        <taxon>Candidatus Micrarchaeales</taxon>
        <taxon>Candidatus Micrarchaeaceae</taxon>
        <taxon>Candidatus Micrarchaeum</taxon>
    </lineage>
</organism>
<evidence type="ECO:0000256" key="14">
    <source>
        <dbReference type="ARBA" id="ARBA00023211"/>
    </source>
</evidence>
<evidence type="ECO:0000256" key="1">
    <source>
        <dbReference type="ARBA" id="ARBA00001936"/>
    </source>
</evidence>
<keyword evidence="11" id="KW-0460">Magnesium</keyword>
<dbReference type="InterPro" id="IPR003674">
    <property type="entry name" value="Oligo_trans_STT3"/>
</dbReference>
<dbReference type="EC" id="2.4.99.21" evidence="6"/>
<keyword evidence="19" id="KW-1185">Reference proteome</keyword>
<dbReference type="GO" id="GO:0012505">
    <property type="term" value="C:endomembrane system"/>
    <property type="evidence" value="ECO:0007669"/>
    <property type="project" value="UniProtKB-SubCell"/>
</dbReference>
<reference evidence="18 19" key="1">
    <citation type="journal article" date="2009" name="Genome Biol.">
        <title>Community-wide analysis of microbial genome sequence signatures.</title>
        <authorList>
            <person name="Dick G.J."/>
            <person name="Andersson A.F."/>
            <person name="Baker B.J."/>
            <person name="Simmons S.L."/>
            <person name="Thomas B.C."/>
            <person name="Yelton A.P."/>
            <person name="Banfield J.F."/>
        </authorList>
    </citation>
    <scope>NUCLEOTIDE SEQUENCE [LARGE SCALE GENOMIC DNA]</scope>
    <source>
        <strain evidence="18">ARMAN-2</strain>
    </source>
</reference>
<comment type="cofactor">
    <cofactor evidence="1">
        <name>Mn(2+)</name>
        <dbReference type="ChEBI" id="CHEBI:29035"/>
    </cofactor>
</comment>
<name>C7DIC1_MICA2</name>
<evidence type="ECO:0000256" key="17">
    <source>
        <dbReference type="SAM" id="Phobius"/>
    </source>
</evidence>
<keyword evidence="8" id="KW-0808">Transferase</keyword>
<evidence type="ECO:0000256" key="13">
    <source>
        <dbReference type="ARBA" id="ARBA00023136"/>
    </source>
</evidence>
<feature type="transmembrane region" description="Helical" evidence="17">
    <location>
        <begin position="571"/>
        <end position="590"/>
    </location>
</feature>
<evidence type="ECO:0000256" key="10">
    <source>
        <dbReference type="ARBA" id="ARBA00022723"/>
    </source>
</evidence>
<evidence type="ECO:0000256" key="11">
    <source>
        <dbReference type="ARBA" id="ARBA00022842"/>
    </source>
</evidence>
<comment type="cofactor">
    <cofactor evidence="2">
        <name>Mg(2+)</name>
        <dbReference type="ChEBI" id="CHEBI:18420"/>
    </cofactor>
</comment>
<evidence type="ECO:0000256" key="4">
    <source>
        <dbReference type="ARBA" id="ARBA00004922"/>
    </source>
</evidence>
<evidence type="ECO:0000256" key="12">
    <source>
        <dbReference type="ARBA" id="ARBA00022989"/>
    </source>
</evidence>
<feature type="transmembrane region" description="Helical" evidence="17">
    <location>
        <begin position="597"/>
        <end position="616"/>
    </location>
</feature>
<feature type="transmembrane region" description="Helical" evidence="17">
    <location>
        <begin position="734"/>
        <end position="757"/>
    </location>
</feature>
<feature type="transmembrane region" description="Helical" evidence="17">
    <location>
        <begin position="326"/>
        <end position="344"/>
    </location>
</feature>
<dbReference type="Gene3D" id="3.40.50.12610">
    <property type="match status" value="1"/>
</dbReference>
<evidence type="ECO:0000313" key="18">
    <source>
        <dbReference type="EMBL" id="EET89695.1"/>
    </source>
</evidence>
<dbReference type="EMBL" id="GG697241">
    <property type="protein sequence ID" value="EET89695.1"/>
    <property type="molecule type" value="Genomic_DNA"/>
</dbReference>
<feature type="transmembrane region" description="Helical" evidence="17">
    <location>
        <begin position="482"/>
        <end position="505"/>
    </location>
</feature>
<dbReference type="AlphaFoldDB" id="C7DIC1"/>
<comment type="pathway">
    <text evidence="4">Protein modification; protein glycosylation.</text>
</comment>
<comment type="subcellular location">
    <subcellularLocation>
        <location evidence="3">Endomembrane system</location>
        <topology evidence="3">Multi-pass membrane protein</topology>
    </subcellularLocation>
</comment>
<evidence type="ECO:0000256" key="6">
    <source>
        <dbReference type="ARBA" id="ARBA00012602"/>
    </source>
</evidence>
<dbReference type="GO" id="GO:0016020">
    <property type="term" value="C:membrane"/>
    <property type="evidence" value="ECO:0007669"/>
    <property type="project" value="InterPro"/>
</dbReference>
<keyword evidence="13 17" id="KW-0472">Membrane</keyword>
<evidence type="ECO:0000256" key="8">
    <source>
        <dbReference type="ARBA" id="ARBA00022679"/>
    </source>
</evidence>
<feature type="transmembrane region" description="Helical" evidence="17">
    <location>
        <begin position="224"/>
        <end position="246"/>
    </location>
</feature>
<keyword evidence="12 17" id="KW-1133">Transmembrane helix</keyword>
<feature type="transmembrane region" description="Helical" evidence="17">
    <location>
        <begin position="6"/>
        <end position="27"/>
    </location>
</feature>
<gene>
    <name evidence="18" type="ORF">UNLARM2_0813</name>
</gene>